<reference evidence="1" key="1">
    <citation type="journal article" date="2020" name="Stud. Mycol.">
        <title>101 Dothideomycetes genomes: a test case for predicting lifestyles and emergence of pathogens.</title>
        <authorList>
            <person name="Haridas S."/>
            <person name="Albert R."/>
            <person name="Binder M."/>
            <person name="Bloem J."/>
            <person name="Labutti K."/>
            <person name="Salamov A."/>
            <person name="Andreopoulos B."/>
            <person name="Baker S."/>
            <person name="Barry K."/>
            <person name="Bills G."/>
            <person name="Bluhm B."/>
            <person name="Cannon C."/>
            <person name="Castanera R."/>
            <person name="Culley D."/>
            <person name="Daum C."/>
            <person name="Ezra D."/>
            <person name="Gonzalez J."/>
            <person name="Henrissat B."/>
            <person name="Kuo A."/>
            <person name="Liang C."/>
            <person name="Lipzen A."/>
            <person name="Lutzoni F."/>
            <person name="Magnuson J."/>
            <person name="Mondo S."/>
            <person name="Nolan M."/>
            <person name="Ohm R."/>
            <person name="Pangilinan J."/>
            <person name="Park H.-J."/>
            <person name="Ramirez L."/>
            <person name="Alfaro M."/>
            <person name="Sun H."/>
            <person name="Tritt A."/>
            <person name="Yoshinaga Y."/>
            <person name="Zwiers L.-H."/>
            <person name="Turgeon B."/>
            <person name="Goodwin S."/>
            <person name="Spatafora J."/>
            <person name="Crous P."/>
            <person name="Grigoriev I."/>
        </authorList>
    </citation>
    <scope>NUCLEOTIDE SEQUENCE</scope>
    <source>
        <strain evidence="1">CBS 525.71</strain>
    </source>
</reference>
<comment type="caution">
    <text evidence="1">The sequence shown here is derived from an EMBL/GenBank/DDBJ whole genome shotgun (WGS) entry which is preliminary data.</text>
</comment>
<accession>A0ACB6S2L2</accession>
<organism evidence="1 2">
    <name type="scientific">Macroventuria anomochaeta</name>
    <dbReference type="NCBI Taxonomy" id="301207"/>
    <lineage>
        <taxon>Eukaryota</taxon>
        <taxon>Fungi</taxon>
        <taxon>Dikarya</taxon>
        <taxon>Ascomycota</taxon>
        <taxon>Pezizomycotina</taxon>
        <taxon>Dothideomycetes</taxon>
        <taxon>Pleosporomycetidae</taxon>
        <taxon>Pleosporales</taxon>
        <taxon>Pleosporineae</taxon>
        <taxon>Didymellaceae</taxon>
        <taxon>Macroventuria</taxon>
    </lineage>
</organism>
<dbReference type="EMBL" id="MU006715">
    <property type="protein sequence ID" value="KAF2627762.1"/>
    <property type="molecule type" value="Genomic_DNA"/>
</dbReference>
<gene>
    <name evidence="1" type="ORF">BU25DRAFT_43794</name>
</gene>
<name>A0ACB6S2L2_9PLEO</name>
<keyword evidence="2" id="KW-1185">Reference proteome</keyword>
<dbReference type="Proteomes" id="UP000799754">
    <property type="component" value="Unassembled WGS sequence"/>
</dbReference>
<protein>
    <submittedName>
        <fullName evidence="1">Uncharacterized protein</fullName>
    </submittedName>
</protein>
<evidence type="ECO:0000313" key="1">
    <source>
        <dbReference type="EMBL" id="KAF2627762.1"/>
    </source>
</evidence>
<proteinExistence type="predicted"/>
<evidence type="ECO:0000313" key="2">
    <source>
        <dbReference type="Proteomes" id="UP000799754"/>
    </source>
</evidence>
<sequence length="114" mass="13187">MRLSSALFLAQCHARVHIGNNRRMKLSADRRLTWQVLEAHWRLSGRVAHPKMANLLVDIHVQLTFYQESSSVVDLIETFECILQRHLGYLHASILILGPQYQGRVIASYLRKHS</sequence>